<evidence type="ECO:0000313" key="4">
    <source>
        <dbReference type="Proteomes" id="UP000614601"/>
    </source>
</evidence>
<comment type="caution">
    <text evidence="3">The sequence shown here is derived from an EMBL/GenBank/DDBJ whole genome shotgun (WGS) entry which is preliminary data.</text>
</comment>
<dbReference type="Proteomes" id="UP000614601">
    <property type="component" value="Unassembled WGS sequence"/>
</dbReference>
<feature type="compositionally biased region" description="Low complexity" evidence="1">
    <location>
        <begin position="425"/>
        <end position="434"/>
    </location>
</feature>
<evidence type="ECO:0000256" key="1">
    <source>
        <dbReference type="SAM" id="MobiDB-lite"/>
    </source>
</evidence>
<feature type="region of interest" description="Disordered" evidence="1">
    <location>
        <begin position="282"/>
        <end position="316"/>
    </location>
</feature>
<keyword evidence="4" id="KW-1185">Reference proteome</keyword>
<feature type="domain" description="RNase NYN" evidence="2">
    <location>
        <begin position="42"/>
        <end position="181"/>
    </location>
</feature>
<dbReference type="Pfam" id="PF11977">
    <property type="entry name" value="RNase_Zc3h12a"/>
    <property type="match status" value="1"/>
</dbReference>
<gene>
    <name evidence="3" type="ORF">BOKJ2_LOCUS8332</name>
</gene>
<feature type="region of interest" description="Disordered" evidence="1">
    <location>
        <begin position="515"/>
        <end position="542"/>
    </location>
</feature>
<dbReference type="OrthoDB" id="392925at2759"/>
<feature type="region of interest" description="Disordered" evidence="1">
    <location>
        <begin position="424"/>
        <end position="443"/>
    </location>
</feature>
<protein>
    <recommendedName>
        <fullName evidence="2">RNase NYN domain-containing protein</fullName>
    </recommendedName>
</protein>
<evidence type="ECO:0000259" key="2">
    <source>
        <dbReference type="Pfam" id="PF11977"/>
    </source>
</evidence>
<evidence type="ECO:0000313" key="3">
    <source>
        <dbReference type="EMBL" id="CAD5219214.1"/>
    </source>
</evidence>
<dbReference type="Proteomes" id="UP000783686">
    <property type="component" value="Unassembled WGS sequence"/>
</dbReference>
<organism evidence="3 4">
    <name type="scientific">Bursaphelenchus okinawaensis</name>
    <dbReference type="NCBI Taxonomy" id="465554"/>
    <lineage>
        <taxon>Eukaryota</taxon>
        <taxon>Metazoa</taxon>
        <taxon>Ecdysozoa</taxon>
        <taxon>Nematoda</taxon>
        <taxon>Chromadorea</taxon>
        <taxon>Rhabditida</taxon>
        <taxon>Tylenchina</taxon>
        <taxon>Tylenchomorpha</taxon>
        <taxon>Aphelenchoidea</taxon>
        <taxon>Aphelenchoididae</taxon>
        <taxon>Bursaphelenchus</taxon>
    </lineage>
</organism>
<reference evidence="3" key="1">
    <citation type="submission" date="2020-09" db="EMBL/GenBank/DDBJ databases">
        <authorList>
            <person name="Kikuchi T."/>
        </authorList>
    </citation>
    <scope>NUCLEOTIDE SEQUENCE</scope>
    <source>
        <strain evidence="3">SH1</strain>
    </source>
</reference>
<accession>A0A811KRR2</accession>
<sequence>MMNDVENRNQDNAEAAIKQKLINAVRRIPPQLFVSSNPESVNRLIVIDGCNVGRASCGPGREHVNCLGLLAIARFWIVRDFDVVIFIPVTYNNPQNQNVAHSAVLPKLQTLGILGFTSARTTGTRRRSHMNYDDLYVLDFAERHGGAVLSGDYFEDILQNGEEYQGFRDIIKRRRIGVRFHPFGEAFARINSDHFYRCCPEIHTLSGNDDQVVNSERLHPRLFASPSDVEFEKALRRRESAWSPERRQQLLDGIDGIIHQLEQSLNALTVVVETVGRPRTLYSDSGVNNQRPCATRSSHNYYNPTPIRPRGQQYRTSPTDEYMEDNIPHQNRSSNESYVTGANAVPLSEVSPTYSREHSRAHNSSTLMRVNYTRKSHRSFNVVSNGQRDNGVVVGGIQASTVRIQSSRQPNYISRNLFEPLSTLSSSSSSSSSSPSPPDRVDPAIQRLTDLWNSLQVDGHKFGEEFLKLPSKNLVDLWLNEKNQESNSETQSEALQTVEELNQLLLREFNNAQTQIESSVTDQEEVTESLTTTTTTTSPTTPTLTVDNILDLF</sequence>
<dbReference type="InterPro" id="IPR021869">
    <property type="entry name" value="RNase_Zc3h12_NYN"/>
</dbReference>
<feature type="compositionally biased region" description="Polar residues" evidence="1">
    <location>
        <begin position="282"/>
        <end position="303"/>
    </location>
</feature>
<dbReference type="EMBL" id="CAJFDH010000004">
    <property type="protein sequence ID" value="CAD5219214.1"/>
    <property type="molecule type" value="Genomic_DNA"/>
</dbReference>
<dbReference type="AlphaFoldDB" id="A0A811KRR2"/>
<dbReference type="Gene3D" id="3.40.50.11980">
    <property type="match status" value="1"/>
</dbReference>
<feature type="compositionally biased region" description="Low complexity" evidence="1">
    <location>
        <begin position="528"/>
        <end position="542"/>
    </location>
</feature>
<dbReference type="EMBL" id="CAJFCW020000004">
    <property type="protein sequence ID" value="CAG9112387.1"/>
    <property type="molecule type" value="Genomic_DNA"/>
</dbReference>
<name>A0A811KRR2_9BILA</name>
<proteinExistence type="predicted"/>